<organism evidence="2 3">
    <name type="scientific">Avibacterium paragallinarum</name>
    <name type="common">Haemophilus gallinarum</name>
    <dbReference type="NCBI Taxonomy" id="728"/>
    <lineage>
        <taxon>Bacteria</taxon>
        <taxon>Pseudomonadati</taxon>
        <taxon>Pseudomonadota</taxon>
        <taxon>Gammaproteobacteria</taxon>
        <taxon>Pasteurellales</taxon>
        <taxon>Pasteurellaceae</taxon>
        <taxon>Avibacterium</taxon>
    </lineage>
</organism>
<dbReference type="Pfam" id="PF01755">
    <property type="entry name" value="Glyco_transf_25"/>
    <property type="match status" value="1"/>
</dbReference>
<reference evidence="2 3" key="1">
    <citation type="submission" date="2018-06" db="EMBL/GenBank/DDBJ databases">
        <authorList>
            <consortium name="Pathogen Informatics"/>
            <person name="Doyle S."/>
        </authorList>
    </citation>
    <scope>NUCLEOTIDE SEQUENCE [LARGE SCALE GENOMIC DNA]</scope>
    <source>
        <strain evidence="2 3">NCTC11296</strain>
    </source>
</reference>
<protein>
    <submittedName>
        <fullName evidence="2">Lipooligosaccharide galactosyltransferase I</fullName>
    </submittedName>
</protein>
<evidence type="ECO:0000313" key="2">
    <source>
        <dbReference type="EMBL" id="STO71295.1"/>
    </source>
</evidence>
<dbReference type="Proteomes" id="UP000254465">
    <property type="component" value="Unassembled WGS sequence"/>
</dbReference>
<evidence type="ECO:0000313" key="3">
    <source>
        <dbReference type="Proteomes" id="UP000254465"/>
    </source>
</evidence>
<dbReference type="AlphaFoldDB" id="A0A377I7K8"/>
<dbReference type="InterPro" id="IPR002654">
    <property type="entry name" value="Glyco_trans_25"/>
</dbReference>
<keyword evidence="2" id="KW-0328">Glycosyltransferase</keyword>
<feature type="domain" description="Glycosyl transferase family 25" evidence="1">
    <location>
        <begin position="13"/>
        <end position="195"/>
    </location>
</feature>
<keyword evidence="2" id="KW-0808">Transferase</keyword>
<accession>A0A377I7K8</accession>
<proteinExistence type="predicted"/>
<dbReference type="CDD" id="cd06532">
    <property type="entry name" value="Glyco_transf_25"/>
    <property type="match status" value="1"/>
</dbReference>
<sequence>MLNKQTNKQMLPPIFVISLKHSSRREFISTRLFDLGLQFELFDAVYGKNLAQEELDKIDFEFSLKYGFKKPMTLGEIGCAMSHIKLYEYIAKNKIESAIILEDDAIVSLYFENIVTEALKKVPKSMEILFLDHGKAKIFPFTRRLPERYRLARYLTPSKSSKKVVFKTTGYLITLDGVKKLLNQAYPIRMPADLLTGLLQLTRIKAYGVEPPCVFGGSDSEIDKIESRY</sequence>
<dbReference type="EMBL" id="UGHK01000002">
    <property type="protein sequence ID" value="STO71295.1"/>
    <property type="molecule type" value="Genomic_DNA"/>
</dbReference>
<dbReference type="RefSeq" id="WP_017806482.1">
    <property type="nucleotide sequence ID" value="NZ_PQVK01000041.1"/>
</dbReference>
<name>A0A377I7K8_AVIPA</name>
<evidence type="ECO:0000259" key="1">
    <source>
        <dbReference type="Pfam" id="PF01755"/>
    </source>
</evidence>
<gene>
    <name evidence="2" type="primary">lbgA_1</name>
    <name evidence="2" type="ORF">NCTC11296_01191</name>
</gene>
<dbReference type="GO" id="GO:0016757">
    <property type="term" value="F:glycosyltransferase activity"/>
    <property type="evidence" value="ECO:0007669"/>
    <property type="project" value="UniProtKB-KW"/>
</dbReference>